<keyword evidence="1" id="KW-0443">Lipid metabolism</keyword>
<dbReference type="RefSeq" id="WP_068372337.1">
    <property type="nucleotide sequence ID" value="NZ_LSNE01000003.1"/>
</dbReference>
<comment type="caution">
    <text evidence="3">The sequence shown here is derived from an EMBL/GenBank/DDBJ whole genome shotgun (WGS) entry which is preliminary data.</text>
</comment>
<reference evidence="4" key="1">
    <citation type="submission" date="2016-02" db="EMBL/GenBank/DDBJ databases">
        <authorList>
            <person name="Schultz-Johansen M."/>
            <person name="Glaring M.A."/>
            <person name="Bech P.K."/>
            <person name="Stougaard P."/>
        </authorList>
    </citation>
    <scope>NUCLEOTIDE SEQUENCE [LARGE SCALE GENOMIC DNA]</scope>
    <source>
        <strain evidence="4">S66</strain>
    </source>
</reference>
<dbReference type="Pfam" id="PF01734">
    <property type="entry name" value="Patatin"/>
    <property type="match status" value="1"/>
</dbReference>
<name>A0A136A310_9ALTE</name>
<dbReference type="GO" id="GO:0006629">
    <property type="term" value="P:lipid metabolic process"/>
    <property type="evidence" value="ECO:0007669"/>
    <property type="project" value="UniProtKB-KW"/>
</dbReference>
<dbReference type="InterPro" id="IPR016035">
    <property type="entry name" value="Acyl_Trfase/lysoPLipase"/>
</dbReference>
<dbReference type="OrthoDB" id="9813090at2"/>
<feature type="domain" description="PNPLA" evidence="2">
    <location>
        <begin position="9"/>
        <end position="226"/>
    </location>
</feature>
<dbReference type="EMBL" id="LSNE01000003">
    <property type="protein sequence ID" value="KXI29593.1"/>
    <property type="molecule type" value="Genomic_DNA"/>
</dbReference>
<proteinExistence type="predicted"/>
<dbReference type="Gene3D" id="3.40.1090.10">
    <property type="entry name" value="Cytosolic phospholipase A2 catalytic domain"/>
    <property type="match status" value="2"/>
</dbReference>
<protein>
    <recommendedName>
        <fullName evidence="2">PNPLA domain-containing protein</fullName>
    </recommendedName>
</protein>
<gene>
    <name evidence="3" type="ORF">AX660_05935</name>
</gene>
<evidence type="ECO:0000313" key="3">
    <source>
        <dbReference type="EMBL" id="KXI29593.1"/>
    </source>
</evidence>
<dbReference type="STRING" id="1799789.AX660_05935"/>
<dbReference type="Proteomes" id="UP000070299">
    <property type="component" value="Unassembled WGS sequence"/>
</dbReference>
<evidence type="ECO:0000259" key="2">
    <source>
        <dbReference type="Pfam" id="PF01734"/>
    </source>
</evidence>
<organism evidence="3 4">
    <name type="scientific">Paraglaciecola hydrolytica</name>
    <dbReference type="NCBI Taxonomy" id="1799789"/>
    <lineage>
        <taxon>Bacteria</taxon>
        <taxon>Pseudomonadati</taxon>
        <taxon>Pseudomonadota</taxon>
        <taxon>Gammaproteobacteria</taxon>
        <taxon>Alteromonadales</taxon>
        <taxon>Alteromonadaceae</taxon>
        <taxon>Paraglaciecola</taxon>
    </lineage>
</organism>
<dbReference type="SUPFAM" id="SSF52151">
    <property type="entry name" value="FabD/lysophospholipase-like"/>
    <property type="match status" value="1"/>
</dbReference>
<dbReference type="InterPro" id="IPR002641">
    <property type="entry name" value="PNPLA_dom"/>
</dbReference>
<keyword evidence="4" id="KW-1185">Reference proteome</keyword>
<evidence type="ECO:0000313" key="4">
    <source>
        <dbReference type="Proteomes" id="UP000070299"/>
    </source>
</evidence>
<dbReference type="AlphaFoldDB" id="A0A136A310"/>
<evidence type="ECO:0000256" key="1">
    <source>
        <dbReference type="ARBA" id="ARBA00023098"/>
    </source>
</evidence>
<sequence>MSETGIGVALSGGGYRATLFSLGALWRLNEMGILGKVKTITSVSGGSITAGFLACNWDLLNFDSRTGVAGNFPEIIAHPLIQFCSENLDVGSVLKGLLSFKDTIGDKVAKSYDKKLFKGRLLNCISKNAPLFIFYGTNFQTGGSIRFSQKYISDWRLGINKNTAIPMSKVVGISSAFPPVLSPVTLKVNPADWEKTDISSSHDVVRLKSKLLLTDGGLYDNLGLEAVTKINKEYSHVICCDAGAPLEIKANIATNWAGQFLRMTDIMINQQRALRKRKLISDFENTENQFSGTYLGIGTAINDYKYADSMAKDSEITAALSKISTRLKAFSHHDTYRLINWGYALSDTAVQRWCPELVGQGTHVNSRQWPFIDYKL</sequence>
<accession>A0A136A310</accession>